<dbReference type="Gene3D" id="1.10.8.60">
    <property type="match status" value="1"/>
</dbReference>
<dbReference type="FunFam" id="3.40.50.300:FF:000120">
    <property type="entry name" value="ATP-dependent chaperone ClpB"/>
    <property type="match status" value="1"/>
</dbReference>
<evidence type="ECO:0000256" key="11">
    <source>
        <dbReference type="SAM" id="Coils"/>
    </source>
</evidence>
<dbReference type="InterPro" id="IPR004176">
    <property type="entry name" value="Clp_R_N"/>
</dbReference>
<keyword evidence="4 9" id="KW-0677">Repeat</keyword>
<dbReference type="Pfam" id="PF02861">
    <property type="entry name" value="Clp_N"/>
    <property type="match status" value="1"/>
</dbReference>
<dbReference type="SUPFAM" id="SSF52540">
    <property type="entry name" value="P-loop containing nucleoside triphosphate hydrolases"/>
    <property type="match status" value="2"/>
</dbReference>
<dbReference type="Pfam" id="PF17871">
    <property type="entry name" value="AAA_lid_9"/>
    <property type="match status" value="1"/>
</dbReference>
<dbReference type="InterPro" id="IPR003593">
    <property type="entry name" value="AAA+_ATPase"/>
</dbReference>
<dbReference type="InterPro" id="IPR000719">
    <property type="entry name" value="Prot_kinase_dom"/>
</dbReference>
<evidence type="ECO:0000256" key="3">
    <source>
        <dbReference type="ARBA" id="ARBA00022679"/>
    </source>
</evidence>
<sequence>MYATSPAVPPPVPIPHPTYPNVNTRRQIPPPRPPRQPTTIVGVPAVHIHNNQLVVGSSHTHSTRSYTELKSLGDGSFGTVWLCDWHGTLPPNTPLSPMQCGAGAKPEWVGKRLVAVKRMRRRWEGGWDECQKLKELESLRAIPFHPNIIPLYDFFLQPDSKELYFVFEPMEGNLYHLIKARKGRPFAGGLTSSIFRQMVSGLEHIHHSGYFHRDMKPENVLVTTTGLHDYASVSPNASLNAPPEKDVVAIIKLADFGLAREIKSSPPYTEYVSTRWYRAPEVLLMSNNYSSPIDMWALGTIMAELINLRPLFPGMDTMDQLARICDILGDPSDVYGFDAHNNPLGGGPWPRGIQMAASNGFAFRKTPPKDIYSLFPIEQHFPAVPVSLVHCIRDLLKYEPGARLTSRQCLDHPYLRETTPRNTIPLPPGLRVAASAPSPLRSAVSSSSPSSNSSHDAEPIPNGHRMYLQPTAVSTYSSSPSSKASEYANDVRMYHQPSTNASSLIQEERRSQALASSVWTDGDRVQTNADYNMDVHPESEISDEYPMDIQGSPMVQEFPHRPHIADPIHDTSNSIHAQDVVQSQGNKLGKLGSLGFGKKRSGWGLGGMFGGDKSHQNGLPPLEEIAVASTSTPSLKRSQTSSSDSKSLREPSPVRDLPRHTDAKKNKKEAERIQREAEKQRRALAVKMQREQARAVMQKRNQMTQDAARQFEWDNWTQQRLEWDDKGKQAASGPVRQNLASEASATTVNAAAGRFVTQPHPNDGPNVAEWRRDTERMAKARRREFDDDHSMSSSDVHSVGRMSIISFATVDSDPGPARIRNRPSLLGMSRMTSSSSLRTSFDDFGPEFSPSARSSNSFSLDGQLADGSLTGNISPPPMQMLSLSPSLSPSQSPWLHPQPDSRTPYPSQSHSPLHPRTSPMNGNPPELSRSMLARSQSPYGHPPSSGVAPKSAINPIFKVCAKDYANAQVHPVHIASALLNEGASDAMPGGLTSSGGQGSTSLFSSVISRAGGDPTIVKRSVQKAIVRLPTQSPPPDETSFSSPALKVLRDAQALQKQMHDSYIAQDHILLALIKDSTIAAILKEASLTEATLKTAIEQIRGNRRVESKTAEQGFDALQKYAVDLTALAEEGKIDPVIGRDNEIRRAIRILCRRTKNNPVLIGEPGVGKTSIAEGLAQRIVNRDVPASLISRLFSLDMGALMAGAKYKGEYEERIKAVLNEVEKAAEDGGPGVILFIDELHLIMAGRGAEGGGMDAANLFKPLLARGKLRCIGATTLAEYRKYIETDAALERRFAQVLVNEPSVSETISILRGIRDRYEVHHGVRIHDGALISAATLAHRYLTSRRLPDAAIDLVDEACASVRVTRETEPENIDKLQRKKLELEVEIHALEREKDDASKERLQLARKAIADVDDELQPLKAAFENEKRRGDDITSVRRKMDELKAKVEDAERRHDLQTASDIKYYALPDLQNRLQQLEAKKAEEDAAMGDQSDTVTSEQIAEIVARWTSIPVTRLMSSEKEKLLRMEKILASSVVGQSDAVKAVANAIRLSRSGLTNPQRPIASFLLAGPSGTGKTLLAKTLATLLFDSPDAMIRVDGSEYSEKHSISRLIGSPPGYVGHSEGGQLTEYVRRKPYTIVLIDEIEKACREFVTLFLQVLDDGRLTDGQGRVVDFRNTVIMMTSNLGAAYLNEVNEGPVDASTRNLVMGAIQMHFPPEFINRVDSVVIFRALSRKSVLKIVDIRLKEIEERLADRKITLDVNDEAKAYLVSVGWSPQYGARPLNRAIQTELLHPLSVMLLSDRVREGEVVRVGFSGPANRLEIVPNHQGVDAPMDVDYDDDDIEIEEMD</sequence>
<evidence type="ECO:0000256" key="1">
    <source>
        <dbReference type="ARBA" id="ARBA00008675"/>
    </source>
</evidence>
<keyword evidence="15" id="KW-0378">Hydrolase</keyword>
<evidence type="ECO:0000256" key="4">
    <source>
        <dbReference type="ARBA" id="ARBA00022737"/>
    </source>
</evidence>
<proteinExistence type="inferred from homology"/>
<evidence type="ECO:0000256" key="10">
    <source>
        <dbReference type="RuleBase" id="RU004432"/>
    </source>
</evidence>
<dbReference type="SMART" id="SM01086">
    <property type="entry name" value="ClpB_D2-small"/>
    <property type="match status" value="1"/>
</dbReference>
<dbReference type="CDD" id="cd00009">
    <property type="entry name" value="AAA"/>
    <property type="match status" value="1"/>
</dbReference>
<dbReference type="Pfam" id="PF00004">
    <property type="entry name" value="AAA"/>
    <property type="match status" value="1"/>
</dbReference>
<feature type="region of interest" description="Disordered" evidence="12">
    <location>
        <begin position="1"/>
        <end position="36"/>
    </location>
</feature>
<feature type="compositionally biased region" description="Pro residues" evidence="12">
    <location>
        <begin position="7"/>
        <end position="18"/>
    </location>
</feature>
<dbReference type="GO" id="GO:0070370">
    <property type="term" value="P:cellular heat acclimation"/>
    <property type="evidence" value="ECO:0007669"/>
    <property type="project" value="TreeGrafter"/>
</dbReference>
<dbReference type="InterPro" id="IPR050130">
    <property type="entry name" value="ClpA_ClpB"/>
</dbReference>
<comment type="similarity">
    <text evidence="1 10">Belongs to the ClpA/ClpB family.</text>
</comment>
<feature type="compositionally biased region" description="Low complexity" evidence="12">
    <location>
        <begin position="849"/>
        <end position="859"/>
    </location>
</feature>
<dbReference type="PANTHER" id="PTHR11638">
    <property type="entry name" value="ATP-DEPENDENT CLP PROTEASE"/>
    <property type="match status" value="1"/>
</dbReference>
<dbReference type="InterPro" id="IPR011009">
    <property type="entry name" value="Kinase-like_dom_sf"/>
</dbReference>
<dbReference type="PANTHER" id="PTHR11638:SF18">
    <property type="entry name" value="HEAT SHOCK PROTEIN 104"/>
    <property type="match status" value="1"/>
</dbReference>
<dbReference type="Pfam" id="PF10431">
    <property type="entry name" value="ClpB_D2-small"/>
    <property type="match status" value="1"/>
</dbReference>
<dbReference type="GO" id="GO:0016887">
    <property type="term" value="F:ATP hydrolysis activity"/>
    <property type="evidence" value="ECO:0007669"/>
    <property type="project" value="InterPro"/>
</dbReference>
<evidence type="ECO:0000256" key="5">
    <source>
        <dbReference type="ARBA" id="ARBA00022741"/>
    </source>
</evidence>
<evidence type="ECO:0000259" key="13">
    <source>
        <dbReference type="PROSITE" id="PS50011"/>
    </source>
</evidence>
<dbReference type="EMBL" id="JAWWNJ010000001">
    <property type="protein sequence ID" value="KAK7064237.1"/>
    <property type="molecule type" value="Genomic_DNA"/>
</dbReference>
<dbReference type="CDD" id="cd19499">
    <property type="entry name" value="RecA-like_ClpB_Hsp104-like"/>
    <property type="match status" value="1"/>
</dbReference>
<dbReference type="SMART" id="SM00382">
    <property type="entry name" value="AAA"/>
    <property type="match status" value="2"/>
</dbReference>
<dbReference type="InterPro" id="IPR028299">
    <property type="entry name" value="ClpA/B_CS2"/>
</dbReference>
<keyword evidence="16" id="KW-1185">Reference proteome</keyword>
<dbReference type="PROSITE" id="PS51903">
    <property type="entry name" value="CLP_R"/>
    <property type="match status" value="1"/>
</dbReference>
<feature type="domain" description="Protein kinase" evidence="13">
    <location>
        <begin position="66"/>
        <end position="415"/>
    </location>
</feature>
<keyword evidence="6" id="KW-0418">Kinase</keyword>
<feature type="compositionally biased region" description="Low complexity" evidence="12">
    <location>
        <begin position="824"/>
        <end position="839"/>
    </location>
</feature>
<dbReference type="InterPro" id="IPR041546">
    <property type="entry name" value="ClpA/ClpB_AAA_lid"/>
</dbReference>
<dbReference type="SUPFAM" id="SSF81923">
    <property type="entry name" value="Double Clp-N motif"/>
    <property type="match status" value="1"/>
</dbReference>
<dbReference type="FunFam" id="1.10.510.10:FF:000624">
    <property type="entry name" value="Mitogen-activated protein kinase"/>
    <property type="match status" value="1"/>
</dbReference>
<dbReference type="GO" id="GO:0051082">
    <property type="term" value="F:unfolded protein binding"/>
    <property type="evidence" value="ECO:0007669"/>
    <property type="project" value="TreeGrafter"/>
</dbReference>
<evidence type="ECO:0000256" key="8">
    <source>
        <dbReference type="ARBA" id="ARBA00023186"/>
    </source>
</evidence>
<feature type="region of interest" description="Disordered" evidence="12">
    <location>
        <begin position="418"/>
        <end position="465"/>
    </location>
</feature>
<dbReference type="InterPro" id="IPR019489">
    <property type="entry name" value="Clp_ATPase_C"/>
</dbReference>
<evidence type="ECO:0000313" key="15">
    <source>
        <dbReference type="EMBL" id="KAK7064237.1"/>
    </source>
</evidence>
<name>A0AAW0EFQ2_9AGAR</name>
<dbReference type="PRINTS" id="PR00300">
    <property type="entry name" value="CLPPROTEASEA"/>
</dbReference>
<feature type="region of interest" description="Disordered" evidence="12">
    <location>
        <begin position="809"/>
        <end position="950"/>
    </location>
</feature>
<dbReference type="Pfam" id="PF07724">
    <property type="entry name" value="AAA_2"/>
    <property type="match status" value="1"/>
</dbReference>
<keyword evidence="7 10" id="KW-0067">ATP-binding</keyword>
<feature type="compositionally biased region" description="Basic and acidic residues" evidence="12">
    <location>
        <begin position="646"/>
        <end position="680"/>
    </location>
</feature>
<dbReference type="InterPro" id="IPR036628">
    <property type="entry name" value="Clp_N_dom_sf"/>
</dbReference>
<feature type="compositionally biased region" description="Low complexity" evidence="12">
    <location>
        <begin position="634"/>
        <end position="645"/>
    </location>
</feature>
<dbReference type="Pfam" id="PF00069">
    <property type="entry name" value="Pkinase"/>
    <property type="match status" value="1"/>
</dbReference>
<dbReference type="FunFam" id="3.40.50.300:FF:000025">
    <property type="entry name" value="ATP-dependent Clp protease subunit"/>
    <property type="match status" value="1"/>
</dbReference>
<evidence type="ECO:0000256" key="12">
    <source>
        <dbReference type="SAM" id="MobiDB-lite"/>
    </source>
</evidence>
<feature type="domain" description="Clp R" evidence="14">
    <location>
        <begin position="961"/>
        <end position="1102"/>
    </location>
</feature>
<keyword evidence="5 10" id="KW-0547">Nucleotide-binding</keyword>
<keyword evidence="11" id="KW-0175">Coiled coil</keyword>
<gene>
    <name evidence="15" type="ORF">R3P38DRAFT_3382873</name>
</gene>
<dbReference type="Gene3D" id="3.40.50.300">
    <property type="entry name" value="P-loop containing nucleotide triphosphate hydrolases"/>
    <property type="match status" value="3"/>
</dbReference>
<dbReference type="PROSITE" id="PS50011">
    <property type="entry name" value="PROTEIN_KINASE_DOM"/>
    <property type="match status" value="1"/>
</dbReference>
<evidence type="ECO:0000256" key="9">
    <source>
        <dbReference type="PROSITE-ProRule" id="PRU01251"/>
    </source>
</evidence>
<dbReference type="InterPro" id="IPR027417">
    <property type="entry name" value="P-loop_NTPase"/>
</dbReference>
<dbReference type="FunFam" id="3.40.50.300:FF:000010">
    <property type="entry name" value="Chaperone clpB 1, putative"/>
    <property type="match status" value="1"/>
</dbReference>
<dbReference type="Gene3D" id="1.10.1780.10">
    <property type="entry name" value="Clp, N-terminal domain"/>
    <property type="match status" value="1"/>
</dbReference>
<dbReference type="CDD" id="cd07830">
    <property type="entry name" value="STKc_MAK_like"/>
    <property type="match status" value="1"/>
</dbReference>
<evidence type="ECO:0000313" key="16">
    <source>
        <dbReference type="Proteomes" id="UP001362999"/>
    </source>
</evidence>
<comment type="caution">
    <text evidence="15">The sequence shown here is derived from an EMBL/GenBank/DDBJ whole genome shotgun (WGS) entry which is preliminary data.</text>
</comment>
<dbReference type="GO" id="GO:0005524">
    <property type="term" value="F:ATP binding"/>
    <property type="evidence" value="ECO:0007669"/>
    <property type="project" value="UniProtKB-KW"/>
</dbReference>
<feature type="coiled-coil region" evidence="11">
    <location>
        <begin position="1432"/>
        <end position="1486"/>
    </location>
</feature>
<dbReference type="PROSITE" id="PS00108">
    <property type="entry name" value="PROTEIN_KINASE_ST"/>
    <property type="match status" value="1"/>
</dbReference>
<keyword evidence="3" id="KW-0808">Transferase</keyword>
<dbReference type="InterPro" id="IPR003959">
    <property type="entry name" value="ATPase_AAA_core"/>
</dbReference>
<dbReference type="SMART" id="SM00220">
    <property type="entry name" value="S_TKc"/>
    <property type="match status" value="1"/>
</dbReference>
<evidence type="ECO:0000259" key="14">
    <source>
        <dbReference type="PROSITE" id="PS51903"/>
    </source>
</evidence>
<accession>A0AAW0EFQ2</accession>
<evidence type="ECO:0000256" key="2">
    <source>
        <dbReference type="ARBA" id="ARBA00022527"/>
    </source>
</evidence>
<keyword evidence="2" id="KW-0723">Serine/threonine-protein kinase</keyword>
<dbReference type="SUPFAM" id="SSF56112">
    <property type="entry name" value="Protein kinase-like (PK-like)"/>
    <property type="match status" value="1"/>
</dbReference>
<dbReference type="GO" id="GO:0043335">
    <property type="term" value="P:protein unfolding"/>
    <property type="evidence" value="ECO:0007669"/>
    <property type="project" value="TreeGrafter"/>
</dbReference>
<dbReference type="GO" id="GO:0004674">
    <property type="term" value="F:protein serine/threonine kinase activity"/>
    <property type="evidence" value="ECO:0007669"/>
    <property type="project" value="UniProtKB-KW"/>
</dbReference>
<dbReference type="GO" id="GO:0042026">
    <property type="term" value="P:protein refolding"/>
    <property type="evidence" value="ECO:0007669"/>
    <property type="project" value="TreeGrafter"/>
</dbReference>
<dbReference type="PROSITE" id="PS00870">
    <property type="entry name" value="CLPAB_1"/>
    <property type="match status" value="1"/>
</dbReference>
<dbReference type="InterPro" id="IPR008271">
    <property type="entry name" value="Ser/Thr_kinase_AS"/>
</dbReference>
<feature type="compositionally biased region" description="Polar residues" evidence="12">
    <location>
        <begin position="900"/>
        <end position="911"/>
    </location>
</feature>
<protein>
    <submittedName>
        <fullName evidence="15">P-loop containing nucleoside triphosphate hydrolase protein</fullName>
    </submittedName>
</protein>
<dbReference type="Proteomes" id="UP001362999">
    <property type="component" value="Unassembled WGS sequence"/>
</dbReference>
<feature type="compositionally biased region" description="Low complexity" evidence="12">
    <location>
        <begin position="433"/>
        <end position="454"/>
    </location>
</feature>
<feature type="compositionally biased region" description="Low complexity" evidence="12">
    <location>
        <begin position="879"/>
        <end position="898"/>
    </location>
</feature>
<organism evidence="15 16">
    <name type="scientific">Favolaschia claudopus</name>
    <dbReference type="NCBI Taxonomy" id="2862362"/>
    <lineage>
        <taxon>Eukaryota</taxon>
        <taxon>Fungi</taxon>
        <taxon>Dikarya</taxon>
        <taxon>Basidiomycota</taxon>
        <taxon>Agaricomycotina</taxon>
        <taxon>Agaricomycetes</taxon>
        <taxon>Agaricomycetidae</taxon>
        <taxon>Agaricales</taxon>
        <taxon>Marasmiineae</taxon>
        <taxon>Mycenaceae</taxon>
        <taxon>Favolaschia</taxon>
    </lineage>
</organism>
<dbReference type="Gene3D" id="3.30.200.20">
    <property type="entry name" value="Phosphorylase Kinase, domain 1"/>
    <property type="match status" value="1"/>
</dbReference>
<feature type="region of interest" description="Disordered" evidence="12">
    <location>
        <begin position="630"/>
        <end position="680"/>
    </location>
</feature>
<reference evidence="15 16" key="1">
    <citation type="journal article" date="2024" name="J Genomics">
        <title>Draft genome sequencing and assembly of Favolaschia claudopus CIRM-BRFM 2984 isolated from oak limbs.</title>
        <authorList>
            <person name="Navarro D."/>
            <person name="Drula E."/>
            <person name="Chaduli D."/>
            <person name="Cazenave R."/>
            <person name="Ahrendt S."/>
            <person name="Wang J."/>
            <person name="Lipzen A."/>
            <person name="Daum C."/>
            <person name="Barry K."/>
            <person name="Grigoriev I.V."/>
            <person name="Favel A."/>
            <person name="Rosso M.N."/>
            <person name="Martin F."/>
        </authorList>
    </citation>
    <scope>NUCLEOTIDE SEQUENCE [LARGE SCALE GENOMIC DNA]</scope>
    <source>
        <strain evidence="15 16">CIRM-BRFM 2984</strain>
    </source>
</reference>
<dbReference type="GO" id="GO:0051087">
    <property type="term" value="F:protein-folding chaperone binding"/>
    <property type="evidence" value="ECO:0007669"/>
    <property type="project" value="TreeGrafter"/>
</dbReference>
<evidence type="ECO:0000256" key="7">
    <source>
        <dbReference type="ARBA" id="ARBA00022840"/>
    </source>
</evidence>
<dbReference type="InterPro" id="IPR018368">
    <property type="entry name" value="ClpA/B_CS1"/>
</dbReference>
<dbReference type="PROSITE" id="PS00871">
    <property type="entry name" value="CLPAB_2"/>
    <property type="match status" value="1"/>
</dbReference>
<dbReference type="InterPro" id="IPR001270">
    <property type="entry name" value="ClpA/B"/>
</dbReference>
<dbReference type="GO" id="GO:0005829">
    <property type="term" value="C:cytosol"/>
    <property type="evidence" value="ECO:0007669"/>
    <property type="project" value="TreeGrafter"/>
</dbReference>
<dbReference type="Gene3D" id="1.10.510.10">
    <property type="entry name" value="Transferase(Phosphotransferase) domain 1"/>
    <property type="match status" value="1"/>
</dbReference>
<keyword evidence="8 10" id="KW-0143">Chaperone</keyword>
<feature type="coiled-coil region" evidence="11">
    <location>
        <begin position="1372"/>
        <end position="1406"/>
    </location>
</feature>
<evidence type="ECO:0000256" key="6">
    <source>
        <dbReference type="ARBA" id="ARBA00022777"/>
    </source>
</evidence>